<feature type="domain" description="V-ATPase proteolipid subunit C-like" evidence="14">
    <location>
        <begin position="6"/>
        <end position="65"/>
    </location>
</feature>
<dbReference type="Proteomes" id="UP000644875">
    <property type="component" value="Unassembled WGS sequence"/>
</dbReference>
<dbReference type="InterPro" id="IPR035921">
    <property type="entry name" value="F/V-ATP_Csub_sf"/>
</dbReference>
<protein>
    <recommendedName>
        <fullName evidence="11">ATP synthase F(0) sector subunit c</fullName>
    </recommendedName>
    <alternativeName>
        <fullName evidence="12">F-type ATPase subunit c</fullName>
    </alternativeName>
</protein>
<feature type="transmembrane region" description="Helical" evidence="13">
    <location>
        <begin position="42"/>
        <end position="65"/>
    </location>
</feature>
<dbReference type="NCBIfam" id="NF009997">
    <property type="entry name" value="PRK13467.1"/>
    <property type="match status" value="1"/>
</dbReference>
<evidence type="ECO:0000256" key="2">
    <source>
        <dbReference type="ARBA" id="ARBA00006704"/>
    </source>
</evidence>
<evidence type="ECO:0000259" key="14">
    <source>
        <dbReference type="Pfam" id="PF00137"/>
    </source>
</evidence>
<comment type="similarity">
    <text evidence="2">Belongs to the ATPase C chain family.</text>
</comment>
<reference evidence="15 16" key="1">
    <citation type="journal article" date="2021" name="Int. J. Syst. Evol. Microbiol.">
        <title>Streptococcus vicugnae sp. nov., isolated from faeces of alpacas (Vicugna pacos) and cattle (Bos taurus), Streptococcus zalophi sp. nov., and Streptococcus pacificus sp. nov., isolated from respiratory tract of California sea lions (Zalophus californianus).</title>
        <authorList>
            <person name="Volokhov D.V."/>
            <person name="Zagorodnyaya T.A."/>
            <person name="Shen Z."/>
            <person name="Blom J."/>
            <person name="Furtak V.A."/>
            <person name="Eisenberg T."/>
            <person name="Fan P."/>
            <person name="Jeong K.C."/>
            <person name="Gao Y."/>
            <person name="Zhang S."/>
            <person name="Amselle M."/>
        </authorList>
    </citation>
    <scope>NUCLEOTIDE SEQUENCE [LARGE SCALE GENOMIC DNA]</scope>
    <source>
        <strain evidence="16">CSL7508-lung</strain>
    </source>
</reference>
<dbReference type="GO" id="GO:0015078">
    <property type="term" value="F:proton transmembrane transporter activity"/>
    <property type="evidence" value="ECO:0007669"/>
    <property type="project" value="InterPro"/>
</dbReference>
<dbReference type="InterPro" id="IPR000454">
    <property type="entry name" value="ATP_synth_F0_csu"/>
</dbReference>
<comment type="subcellular location">
    <subcellularLocation>
        <location evidence="1">Membrane</location>
        <topology evidence="1">Multi-pass membrane protein</topology>
    </subcellularLocation>
</comment>
<organism evidence="15 16">
    <name type="scientific">Streptococcus zalophi</name>
    <dbReference type="NCBI Taxonomy" id="640031"/>
    <lineage>
        <taxon>Bacteria</taxon>
        <taxon>Bacillati</taxon>
        <taxon>Bacillota</taxon>
        <taxon>Bacilli</taxon>
        <taxon>Lactobacillales</taxon>
        <taxon>Streptococcaceae</taxon>
        <taxon>Streptococcus</taxon>
    </lineage>
</organism>
<gene>
    <name evidence="15" type="ORF">JHK64_02900</name>
</gene>
<dbReference type="PROSITE" id="PS00605">
    <property type="entry name" value="ATPASE_C"/>
    <property type="match status" value="1"/>
</dbReference>
<evidence type="ECO:0000256" key="4">
    <source>
        <dbReference type="ARBA" id="ARBA00022547"/>
    </source>
</evidence>
<keyword evidence="10 13" id="KW-0472">Membrane</keyword>
<keyword evidence="6" id="KW-0375">Hydrogen ion transport</keyword>
<dbReference type="GO" id="GO:0008289">
    <property type="term" value="F:lipid binding"/>
    <property type="evidence" value="ECO:0007669"/>
    <property type="project" value="UniProtKB-KW"/>
</dbReference>
<dbReference type="EMBL" id="JAENBP010000003">
    <property type="protein sequence ID" value="MBJ8349579.1"/>
    <property type="molecule type" value="Genomic_DNA"/>
</dbReference>
<proteinExistence type="inferred from homology"/>
<dbReference type="InterPro" id="IPR002379">
    <property type="entry name" value="ATPase_proteolipid_c-like_dom"/>
</dbReference>
<evidence type="ECO:0000256" key="8">
    <source>
        <dbReference type="ARBA" id="ARBA00023065"/>
    </source>
</evidence>
<keyword evidence="3" id="KW-0813">Transport</keyword>
<dbReference type="PRINTS" id="PR00124">
    <property type="entry name" value="ATPASEC"/>
</dbReference>
<dbReference type="GO" id="GO:0045259">
    <property type="term" value="C:proton-transporting ATP synthase complex"/>
    <property type="evidence" value="ECO:0007669"/>
    <property type="project" value="UniProtKB-KW"/>
</dbReference>
<evidence type="ECO:0000256" key="12">
    <source>
        <dbReference type="ARBA" id="ARBA00032887"/>
    </source>
</evidence>
<evidence type="ECO:0000256" key="3">
    <source>
        <dbReference type="ARBA" id="ARBA00022448"/>
    </source>
</evidence>
<evidence type="ECO:0000313" key="16">
    <source>
        <dbReference type="Proteomes" id="UP000644875"/>
    </source>
</evidence>
<name>A0A934P9T1_9STRE</name>
<evidence type="ECO:0000313" key="15">
    <source>
        <dbReference type="EMBL" id="MBJ8349579.1"/>
    </source>
</evidence>
<accession>A0A934P9T1</accession>
<evidence type="ECO:0000256" key="7">
    <source>
        <dbReference type="ARBA" id="ARBA00022989"/>
    </source>
</evidence>
<keyword evidence="5 13" id="KW-0812">Transmembrane</keyword>
<evidence type="ECO:0000256" key="1">
    <source>
        <dbReference type="ARBA" id="ARBA00004141"/>
    </source>
</evidence>
<evidence type="ECO:0000256" key="9">
    <source>
        <dbReference type="ARBA" id="ARBA00023121"/>
    </source>
</evidence>
<dbReference type="InterPro" id="IPR020537">
    <property type="entry name" value="ATP_synth_F0_csu_DDCD_BS"/>
</dbReference>
<dbReference type="CDD" id="cd18121">
    <property type="entry name" value="ATP-synt_Fo_c"/>
    <property type="match status" value="1"/>
</dbReference>
<keyword evidence="9" id="KW-0446">Lipid-binding</keyword>
<comment type="caution">
    <text evidence="15">The sequence shown here is derived from an EMBL/GenBank/DDBJ whole genome shotgun (WGS) entry which is preliminary data.</text>
</comment>
<evidence type="ECO:0000256" key="6">
    <source>
        <dbReference type="ARBA" id="ARBA00022781"/>
    </source>
</evidence>
<keyword evidence="7 13" id="KW-1133">Transmembrane helix</keyword>
<evidence type="ECO:0000256" key="5">
    <source>
        <dbReference type="ARBA" id="ARBA00022692"/>
    </source>
</evidence>
<dbReference type="Gene3D" id="1.20.20.10">
    <property type="entry name" value="F1F0 ATP synthase subunit C"/>
    <property type="match status" value="1"/>
</dbReference>
<dbReference type="InterPro" id="IPR038662">
    <property type="entry name" value="ATP_synth_F0_csu_sf"/>
</dbReference>
<dbReference type="GO" id="GO:0015986">
    <property type="term" value="P:proton motive force-driven ATP synthesis"/>
    <property type="evidence" value="ECO:0007669"/>
    <property type="project" value="InterPro"/>
</dbReference>
<sequence>MTLGILALGIACFGVSLAEGYLVSNFMKAVSRQPELFDKLRPIIFLGIGFIEGTFFVTLGMSLFLK</sequence>
<evidence type="ECO:0000256" key="10">
    <source>
        <dbReference type="ARBA" id="ARBA00023136"/>
    </source>
</evidence>
<dbReference type="AlphaFoldDB" id="A0A934P9T1"/>
<dbReference type="Pfam" id="PF00137">
    <property type="entry name" value="ATP-synt_C"/>
    <property type="match status" value="1"/>
</dbReference>
<keyword evidence="8" id="KW-0406">Ion transport</keyword>
<dbReference type="GO" id="GO:0033177">
    <property type="term" value="C:proton-transporting two-sector ATPase complex, proton-transporting domain"/>
    <property type="evidence" value="ECO:0007669"/>
    <property type="project" value="InterPro"/>
</dbReference>
<dbReference type="SUPFAM" id="SSF81333">
    <property type="entry name" value="F1F0 ATP synthase subunit C"/>
    <property type="match status" value="1"/>
</dbReference>
<keyword evidence="4" id="KW-0138">CF(0)</keyword>
<keyword evidence="16" id="KW-1185">Reference proteome</keyword>
<evidence type="ECO:0000256" key="13">
    <source>
        <dbReference type="SAM" id="Phobius"/>
    </source>
</evidence>
<evidence type="ECO:0000256" key="11">
    <source>
        <dbReference type="ARBA" id="ARBA00032200"/>
    </source>
</evidence>
<dbReference type="RefSeq" id="WP_018370083.1">
    <property type="nucleotide sequence ID" value="NZ_JAENBP010000003.1"/>
</dbReference>